<proteinExistence type="predicted"/>
<dbReference type="Gene3D" id="3.90.1140.10">
    <property type="entry name" value="Cyclic phosphodiesterase"/>
    <property type="match status" value="1"/>
</dbReference>
<accession>A0A1G1XLV3</accession>
<reference evidence="3 4" key="1">
    <citation type="journal article" date="2016" name="Nat. Commun.">
        <title>Thousands of microbial genomes shed light on interconnected biogeochemical processes in an aquifer system.</title>
        <authorList>
            <person name="Anantharaman K."/>
            <person name="Brown C.T."/>
            <person name="Hug L.A."/>
            <person name="Sharon I."/>
            <person name="Castelle C.J."/>
            <person name="Probst A.J."/>
            <person name="Thomas B.C."/>
            <person name="Singh A."/>
            <person name="Wilkins M.J."/>
            <person name="Karaoz U."/>
            <person name="Brodie E.L."/>
            <person name="Williams K.H."/>
            <person name="Hubbard S.S."/>
            <person name="Banfield J.F."/>
        </authorList>
    </citation>
    <scope>NUCLEOTIDE SEQUENCE [LARGE SCALE GENOMIC DNA]</scope>
</reference>
<dbReference type="Pfam" id="PF02834">
    <property type="entry name" value="LigT_PEase"/>
    <property type="match status" value="1"/>
</dbReference>
<protein>
    <recommendedName>
        <fullName evidence="2">Phosphoesterase HXTX domain-containing protein</fullName>
    </recommendedName>
</protein>
<evidence type="ECO:0000256" key="1">
    <source>
        <dbReference type="ARBA" id="ARBA00022801"/>
    </source>
</evidence>
<dbReference type="AlphaFoldDB" id="A0A1G1XLV3"/>
<dbReference type="STRING" id="1797529.A2570_03405"/>
<dbReference type="InterPro" id="IPR014051">
    <property type="entry name" value="Phosphoesterase_HXTX"/>
</dbReference>
<dbReference type="InterPro" id="IPR004175">
    <property type="entry name" value="RNA_CPDase"/>
</dbReference>
<organism evidence="3 4">
    <name type="scientific">Candidatus Brennerbacteria bacterium RIFOXYD1_FULL_41_16</name>
    <dbReference type="NCBI Taxonomy" id="1797529"/>
    <lineage>
        <taxon>Bacteria</taxon>
        <taxon>Candidatus Brenneribacteriota</taxon>
    </lineage>
</organism>
<dbReference type="PANTHER" id="PTHR35561:SF1">
    <property type="entry name" value="RNA 2',3'-CYCLIC PHOSPHODIESTERASE"/>
    <property type="match status" value="1"/>
</dbReference>
<dbReference type="GO" id="GO:0004113">
    <property type="term" value="F:2',3'-cyclic-nucleotide 3'-phosphodiesterase activity"/>
    <property type="evidence" value="ECO:0007669"/>
    <property type="project" value="InterPro"/>
</dbReference>
<dbReference type="InterPro" id="IPR009097">
    <property type="entry name" value="Cyclic_Pdiesterase"/>
</dbReference>
<sequence>MGSEKKRIFIALLFSDEFKNQVAEAILPMQKQFSNFRWSSENKWHLTILPPHYWDEQEIKTVVDSLSQKLRFKKFRLESEKFVLGPLGRDKRMVWLRFENSGEFSDLKRQVSGIITGGGLAIDDFRQKELIHLTLARLKDVDHSGFREKSFNSSILCSSIEAWQVFLNPDGAVYQVVARFELE</sequence>
<gene>
    <name evidence="3" type="ORF">A2570_03405</name>
</gene>
<dbReference type="Proteomes" id="UP000178570">
    <property type="component" value="Unassembled WGS sequence"/>
</dbReference>
<dbReference type="EMBL" id="MHHY01000009">
    <property type="protein sequence ID" value="OGY40297.1"/>
    <property type="molecule type" value="Genomic_DNA"/>
</dbReference>
<dbReference type="GO" id="GO:0008664">
    <property type="term" value="F:RNA 2',3'-cyclic 3'-phosphodiesterase activity"/>
    <property type="evidence" value="ECO:0007669"/>
    <property type="project" value="InterPro"/>
</dbReference>
<evidence type="ECO:0000313" key="4">
    <source>
        <dbReference type="Proteomes" id="UP000178570"/>
    </source>
</evidence>
<dbReference type="SUPFAM" id="SSF55144">
    <property type="entry name" value="LigT-like"/>
    <property type="match status" value="1"/>
</dbReference>
<name>A0A1G1XLV3_9BACT</name>
<evidence type="ECO:0000313" key="3">
    <source>
        <dbReference type="EMBL" id="OGY40297.1"/>
    </source>
</evidence>
<feature type="domain" description="Phosphoesterase HXTX" evidence="2">
    <location>
        <begin position="20"/>
        <end position="95"/>
    </location>
</feature>
<dbReference type="PANTHER" id="PTHR35561">
    <property type="entry name" value="RNA 2',3'-CYCLIC PHOSPHODIESTERASE"/>
    <property type="match status" value="1"/>
</dbReference>
<comment type="caution">
    <text evidence="3">The sequence shown here is derived from an EMBL/GenBank/DDBJ whole genome shotgun (WGS) entry which is preliminary data.</text>
</comment>
<evidence type="ECO:0000259" key="2">
    <source>
        <dbReference type="Pfam" id="PF02834"/>
    </source>
</evidence>
<keyword evidence="1" id="KW-0378">Hydrolase</keyword>